<dbReference type="Pfam" id="PF03537">
    <property type="entry name" value="Glyco_hydro_114"/>
    <property type="match status" value="1"/>
</dbReference>
<reference evidence="4 5" key="1">
    <citation type="submission" date="2013-05" db="EMBL/GenBank/DDBJ databases">
        <title>Genome assembly of Chondromyces apiculatus DSM 436.</title>
        <authorList>
            <person name="Sharma G."/>
            <person name="Khatri I."/>
            <person name="Kaur C."/>
            <person name="Mayilraj S."/>
            <person name="Subramanian S."/>
        </authorList>
    </citation>
    <scope>NUCLEOTIDE SEQUENCE [LARGE SCALE GENOMIC DNA]</scope>
    <source>
        <strain evidence="4 5">DSM 436</strain>
    </source>
</reference>
<dbReference type="PANTHER" id="PTHR35273:SF2">
    <property type="entry name" value="ALPHA-GALACTOSIDASE"/>
    <property type="match status" value="1"/>
</dbReference>
<dbReference type="SUPFAM" id="SSF51445">
    <property type="entry name" value="(Trans)glycosidases"/>
    <property type="match status" value="1"/>
</dbReference>
<dbReference type="Gene3D" id="3.20.20.70">
    <property type="entry name" value="Aldolase class I"/>
    <property type="match status" value="1"/>
</dbReference>
<dbReference type="EMBL" id="ASRX01000056">
    <property type="protein sequence ID" value="EYF02742.1"/>
    <property type="molecule type" value="Genomic_DNA"/>
</dbReference>
<dbReference type="PROSITE" id="PS51257">
    <property type="entry name" value="PROKAR_LIPOPROTEIN"/>
    <property type="match status" value="1"/>
</dbReference>
<organism evidence="4 5">
    <name type="scientific">Chondromyces apiculatus DSM 436</name>
    <dbReference type="NCBI Taxonomy" id="1192034"/>
    <lineage>
        <taxon>Bacteria</taxon>
        <taxon>Pseudomonadati</taxon>
        <taxon>Myxococcota</taxon>
        <taxon>Polyangia</taxon>
        <taxon>Polyangiales</taxon>
        <taxon>Polyangiaceae</taxon>
        <taxon>Chondromyces</taxon>
    </lineage>
</organism>
<dbReference type="eggNOG" id="COG3868">
    <property type="taxonomic scope" value="Bacteria"/>
</dbReference>
<comment type="caution">
    <text evidence="4">The sequence shown here is derived from an EMBL/GenBank/DDBJ whole genome shotgun (WGS) entry which is preliminary data.</text>
</comment>
<dbReference type="Proteomes" id="UP000019678">
    <property type="component" value="Unassembled WGS sequence"/>
</dbReference>
<feature type="chain" id="PRO_5001500080" evidence="2">
    <location>
        <begin position="24"/>
        <end position="312"/>
    </location>
</feature>
<gene>
    <name evidence="4" type="ORF">CAP_6632</name>
</gene>
<protein>
    <submittedName>
        <fullName evidence="4">Endo alpha-1,4 polygalactosaminidase</fullName>
    </submittedName>
</protein>
<keyword evidence="5" id="KW-1185">Reference proteome</keyword>
<dbReference type="STRING" id="1192034.CAP_6632"/>
<evidence type="ECO:0000256" key="2">
    <source>
        <dbReference type="SAM" id="SignalP"/>
    </source>
</evidence>
<feature type="signal peptide" evidence="2">
    <location>
        <begin position="1"/>
        <end position="23"/>
    </location>
</feature>
<dbReference type="AlphaFoldDB" id="A0A017T163"/>
<feature type="region of interest" description="Disordered" evidence="1">
    <location>
        <begin position="28"/>
        <end position="77"/>
    </location>
</feature>
<sequence length="312" mass="32570">MFRSGVPLALSFLLFACSMTACGDDDADGSDGGGGSGAAGEGGSGAAGGGGSGASGGGGEGGSGGSGGGNGGSGGVLQLQPGVDWQWQLSDPPIDTSFDVPVYDIDLFTTEDEEIGALHAAGRSVICYFSAGSFEDYRPDSADFPDSVKGSPLDPPFQDELWIDIRTPEVRAIMQARIEYAVQRGCDGVEPDNVDGYTNDNGLGLTADDQLDFNRFIATTAHERGLSVGLKNDLEQLADLVDDFDWALNEECFTYDECDLYADTFIAAGKAVLHAEYVDESELDAVCAVTQPLGLSTLIKHIELDAYRVTCP</sequence>
<evidence type="ECO:0000313" key="4">
    <source>
        <dbReference type="EMBL" id="EYF02742.1"/>
    </source>
</evidence>
<evidence type="ECO:0000256" key="1">
    <source>
        <dbReference type="SAM" id="MobiDB-lite"/>
    </source>
</evidence>
<feature type="domain" description="Glycoside-hydrolase family GH114 TIM-barrel" evidence="3">
    <location>
        <begin position="85"/>
        <end position="305"/>
    </location>
</feature>
<name>A0A017T163_9BACT</name>
<feature type="compositionally biased region" description="Gly residues" evidence="1">
    <location>
        <begin position="30"/>
        <end position="75"/>
    </location>
</feature>
<evidence type="ECO:0000313" key="5">
    <source>
        <dbReference type="Proteomes" id="UP000019678"/>
    </source>
</evidence>
<dbReference type="InterPro" id="IPR004352">
    <property type="entry name" value="GH114_TIM-barrel"/>
</dbReference>
<keyword evidence="2" id="KW-0732">Signal</keyword>
<accession>A0A017T163</accession>
<dbReference type="InterPro" id="IPR013785">
    <property type="entry name" value="Aldolase_TIM"/>
</dbReference>
<proteinExistence type="predicted"/>
<dbReference type="PANTHER" id="PTHR35273">
    <property type="entry name" value="ALPHA-1,4 POLYGALACTOSAMINIDASE, PUTATIVE (AFU_ORTHOLOGUE AFUA_3G07890)-RELATED"/>
    <property type="match status" value="1"/>
</dbReference>
<dbReference type="InterPro" id="IPR017853">
    <property type="entry name" value="GH"/>
</dbReference>
<evidence type="ECO:0000259" key="3">
    <source>
        <dbReference type="Pfam" id="PF03537"/>
    </source>
</evidence>